<dbReference type="GO" id="GO:0005524">
    <property type="term" value="F:ATP binding"/>
    <property type="evidence" value="ECO:0007669"/>
    <property type="project" value="UniProtKB-KW"/>
</dbReference>
<dbReference type="InterPro" id="IPR023468">
    <property type="entry name" value="Riboflavin_kinase"/>
</dbReference>
<dbReference type="SUPFAM" id="SSF82114">
    <property type="entry name" value="Riboflavin kinase-like"/>
    <property type="match status" value="1"/>
</dbReference>
<protein>
    <recommendedName>
        <fullName evidence="2">riboflavin kinase</fullName>
        <ecNumber evidence="2">2.7.1.26</ecNumber>
    </recommendedName>
</protein>
<feature type="domain" description="Riboflavin kinase" evidence="8">
    <location>
        <begin position="136"/>
        <end position="272"/>
    </location>
</feature>
<keyword evidence="3" id="KW-0285">Flavoprotein</keyword>
<dbReference type="PANTHER" id="PTHR22749">
    <property type="entry name" value="RIBOFLAVIN KINASE/FMN ADENYLYLTRANSFERASE"/>
    <property type="match status" value="1"/>
</dbReference>
<evidence type="ECO:0000256" key="7">
    <source>
        <dbReference type="ARBA" id="ARBA00022840"/>
    </source>
</evidence>
<dbReference type="InterPro" id="IPR023465">
    <property type="entry name" value="Riboflavin_kinase_dom_sf"/>
</dbReference>
<evidence type="ECO:0000256" key="4">
    <source>
        <dbReference type="ARBA" id="ARBA00022643"/>
    </source>
</evidence>
<reference evidence="9 10" key="1">
    <citation type="submission" date="2024-09" db="EMBL/GenBank/DDBJ databases">
        <title>Chromosome-scale assembly of Riccia fluitans.</title>
        <authorList>
            <person name="Paukszto L."/>
            <person name="Sawicki J."/>
            <person name="Karawczyk K."/>
            <person name="Piernik-Szablinska J."/>
            <person name="Szczecinska M."/>
            <person name="Mazdziarz M."/>
        </authorList>
    </citation>
    <scope>NUCLEOTIDE SEQUENCE [LARGE SCALE GENOMIC DNA]</scope>
    <source>
        <strain evidence="9">Rf_01</strain>
        <tissue evidence="9">Aerial parts of the thallus</tissue>
    </source>
</reference>
<dbReference type="AlphaFoldDB" id="A0ABD1YV65"/>
<evidence type="ECO:0000313" key="10">
    <source>
        <dbReference type="Proteomes" id="UP001605036"/>
    </source>
</evidence>
<dbReference type="GO" id="GO:0008531">
    <property type="term" value="F:riboflavin kinase activity"/>
    <property type="evidence" value="ECO:0007669"/>
    <property type="project" value="UniProtKB-EC"/>
</dbReference>
<evidence type="ECO:0000313" key="9">
    <source>
        <dbReference type="EMBL" id="KAL2634661.1"/>
    </source>
</evidence>
<organism evidence="9 10">
    <name type="scientific">Riccia fluitans</name>
    <dbReference type="NCBI Taxonomy" id="41844"/>
    <lineage>
        <taxon>Eukaryota</taxon>
        <taxon>Viridiplantae</taxon>
        <taxon>Streptophyta</taxon>
        <taxon>Embryophyta</taxon>
        <taxon>Marchantiophyta</taxon>
        <taxon>Marchantiopsida</taxon>
        <taxon>Marchantiidae</taxon>
        <taxon>Marchantiales</taxon>
        <taxon>Ricciaceae</taxon>
        <taxon>Riccia</taxon>
    </lineage>
</organism>
<evidence type="ECO:0000259" key="8">
    <source>
        <dbReference type="SMART" id="SM00904"/>
    </source>
</evidence>
<dbReference type="SMART" id="SM00904">
    <property type="entry name" value="Flavokinase"/>
    <property type="match status" value="1"/>
</dbReference>
<sequence>MIVWTKGSGPEVVWTTSAMGQEGHRLDVVQIISGKSELSITASSNFSSVLLSVQRPLIATPSSTFQSSKIHSGFCRWPQGARIIISNPEGKGRLAAYRERSLEVTEQAVQSDLNRNEGDSTLNAPEMWSSRAFPLVPNYPLRVREHIVKGFGRGSKQMGIPTANVDPEEVPEHVLILPKGVYCGWAQVNGETLDKGVHKMVMNIGNRPTFADGGGISVEVHILYDYGDVYFYGEQLSLLVVGFIREEMQFKSIGELVQRILADIETARKGLDEEDMQKFVSDEVFSSR</sequence>
<keyword evidence="10" id="KW-1185">Reference proteome</keyword>
<keyword evidence="6" id="KW-0547">Nucleotide-binding</keyword>
<keyword evidence="7" id="KW-0067">ATP-binding</keyword>
<comment type="pathway">
    <text evidence="1">Cofactor biosynthesis; FMN biosynthesis; FMN from riboflavin (ATP route): step 1/1.</text>
</comment>
<evidence type="ECO:0000256" key="3">
    <source>
        <dbReference type="ARBA" id="ARBA00022630"/>
    </source>
</evidence>
<keyword evidence="5" id="KW-0808">Transferase</keyword>
<name>A0ABD1YV65_9MARC</name>
<comment type="caution">
    <text evidence="9">The sequence shown here is derived from an EMBL/GenBank/DDBJ whole genome shotgun (WGS) entry which is preliminary data.</text>
</comment>
<keyword evidence="4" id="KW-0288">FMN</keyword>
<dbReference type="Proteomes" id="UP001605036">
    <property type="component" value="Unassembled WGS sequence"/>
</dbReference>
<dbReference type="InterPro" id="IPR015865">
    <property type="entry name" value="Riboflavin_kinase_bac/euk"/>
</dbReference>
<proteinExistence type="predicted"/>
<evidence type="ECO:0000256" key="1">
    <source>
        <dbReference type="ARBA" id="ARBA00005201"/>
    </source>
</evidence>
<dbReference type="EMBL" id="JBHFFA010000003">
    <property type="protein sequence ID" value="KAL2634661.1"/>
    <property type="molecule type" value="Genomic_DNA"/>
</dbReference>
<accession>A0ABD1YV65</accession>
<dbReference type="Pfam" id="PF01687">
    <property type="entry name" value="Flavokinase"/>
    <property type="match status" value="1"/>
</dbReference>
<dbReference type="PANTHER" id="PTHR22749:SF6">
    <property type="entry name" value="RIBOFLAVIN KINASE"/>
    <property type="match status" value="1"/>
</dbReference>
<dbReference type="Gene3D" id="2.40.30.30">
    <property type="entry name" value="Riboflavin kinase-like"/>
    <property type="match status" value="1"/>
</dbReference>
<evidence type="ECO:0000256" key="2">
    <source>
        <dbReference type="ARBA" id="ARBA00012105"/>
    </source>
</evidence>
<evidence type="ECO:0000256" key="5">
    <source>
        <dbReference type="ARBA" id="ARBA00022679"/>
    </source>
</evidence>
<dbReference type="EC" id="2.7.1.26" evidence="2"/>
<evidence type="ECO:0000256" key="6">
    <source>
        <dbReference type="ARBA" id="ARBA00022741"/>
    </source>
</evidence>
<gene>
    <name evidence="9" type="ORF">R1flu_006140</name>
</gene>